<name>A0ACB9YVJ8_9PEZI</name>
<dbReference type="Proteomes" id="UP001497700">
    <property type="component" value="Unassembled WGS sequence"/>
</dbReference>
<proteinExistence type="predicted"/>
<sequence length="388" mass="41925">MLRHSNWINRGGAIRSRKCVGLAIILSVLLVLGLLESQYNVFSGLRTQFEPSRQSSSPRDVARNSTLGFQNLLALSTQPSWRTRGLEAAASLSGLEFTIPPQGQVSDEHVQVFQSIGADRGAKLPAYGSARAWLAHLDLLKFVIASDFETALIVEDDVDWDVRIKVQMSLVSDNVRAYTGVNESDPMPFGIDWDVLWLGHCGSLIVDEMPPPRIFADDSRCETELYSGWSKAFLRDRLVEGHRQVQSSLLTVCTFGYGVTKRGARKMVSLLSKGADEAFDVALSGYCKEEKLKCLVVNPQLFNHYEPPVGSGYLSAVHVGDGQGETSDESGFENSKGTTGNIVKSARCEALFHDCCSTACKHSCGPGTGSGPGSGSGSRSGSLNGLSP</sequence>
<reference evidence="1 2" key="1">
    <citation type="journal article" date="2022" name="New Phytol.">
        <title>Ecological generalism drives hyperdiversity of secondary metabolite gene clusters in xylarialean endophytes.</title>
        <authorList>
            <person name="Franco M.E.E."/>
            <person name="Wisecaver J.H."/>
            <person name="Arnold A.E."/>
            <person name="Ju Y.M."/>
            <person name="Slot J.C."/>
            <person name="Ahrendt S."/>
            <person name="Moore L.P."/>
            <person name="Eastman K.E."/>
            <person name="Scott K."/>
            <person name="Konkel Z."/>
            <person name="Mondo S.J."/>
            <person name="Kuo A."/>
            <person name="Hayes R.D."/>
            <person name="Haridas S."/>
            <person name="Andreopoulos B."/>
            <person name="Riley R."/>
            <person name="LaButti K."/>
            <person name="Pangilinan J."/>
            <person name="Lipzen A."/>
            <person name="Amirebrahimi M."/>
            <person name="Yan J."/>
            <person name="Adam C."/>
            <person name="Keymanesh K."/>
            <person name="Ng V."/>
            <person name="Louie K."/>
            <person name="Northen T."/>
            <person name="Drula E."/>
            <person name="Henrissat B."/>
            <person name="Hsieh H.M."/>
            <person name="Youens-Clark K."/>
            <person name="Lutzoni F."/>
            <person name="Miadlikowska J."/>
            <person name="Eastwood D.C."/>
            <person name="Hamelin R.C."/>
            <person name="Grigoriev I.V."/>
            <person name="U'Ren J.M."/>
        </authorList>
    </citation>
    <scope>NUCLEOTIDE SEQUENCE [LARGE SCALE GENOMIC DNA]</scope>
    <source>
        <strain evidence="1 2">CBS 119005</strain>
    </source>
</reference>
<gene>
    <name evidence="1" type="ORF">F4820DRAFT_471546</name>
</gene>
<protein>
    <submittedName>
        <fullName evidence="1">Glycosyltransferase family 25 protein</fullName>
    </submittedName>
</protein>
<comment type="caution">
    <text evidence="1">The sequence shown here is derived from an EMBL/GenBank/DDBJ whole genome shotgun (WGS) entry which is preliminary data.</text>
</comment>
<dbReference type="EMBL" id="MU393504">
    <property type="protein sequence ID" value="KAI4863439.1"/>
    <property type="molecule type" value="Genomic_DNA"/>
</dbReference>
<organism evidence="1 2">
    <name type="scientific">Hypoxylon rubiginosum</name>
    <dbReference type="NCBI Taxonomy" id="110542"/>
    <lineage>
        <taxon>Eukaryota</taxon>
        <taxon>Fungi</taxon>
        <taxon>Dikarya</taxon>
        <taxon>Ascomycota</taxon>
        <taxon>Pezizomycotina</taxon>
        <taxon>Sordariomycetes</taxon>
        <taxon>Xylariomycetidae</taxon>
        <taxon>Xylariales</taxon>
        <taxon>Hypoxylaceae</taxon>
        <taxon>Hypoxylon</taxon>
    </lineage>
</organism>
<evidence type="ECO:0000313" key="1">
    <source>
        <dbReference type="EMBL" id="KAI4863439.1"/>
    </source>
</evidence>
<accession>A0ACB9YVJ8</accession>
<keyword evidence="2" id="KW-1185">Reference proteome</keyword>
<evidence type="ECO:0000313" key="2">
    <source>
        <dbReference type="Proteomes" id="UP001497700"/>
    </source>
</evidence>